<gene>
    <name evidence="2" type="ORF">M404DRAFT_778709</name>
</gene>
<feature type="transmembrane region" description="Helical" evidence="1">
    <location>
        <begin position="20"/>
        <end position="42"/>
    </location>
</feature>
<dbReference type="InParanoid" id="A0A0C3NXA0"/>
<proteinExistence type="predicted"/>
<dbReference type="EMBL" id="KN832001">
    <property type="protein sequence ID" value="KIN99803.1"/>
    <property type="molecule type" value="Genomic_DNA"/>
</dbReference>
<dbReference type="Proteomes" id="UP000054217">
    <property type="component" value="Unassembled WGS sequence"/>
</dbReference>
<sequence length="152" mass="16212">MTGYFSSVQMPTLAISQTPSLQYVAAYGIGAILVFEYLYFLLQANKVNGGLQANLEQAVRTYQTSGVQATVAKLITAAFQHHGEDVEVLTPILVGIAKENQIKDDIGGDIFQVVTGPAATNADPLESFTVGGACKICSCLCPCNWMCHQSSC</sequence>
<accession>A0A0C3NXA0</accession>
<keyword evidence="3" id="KW-1185">Reference proteome</keyword>
<evidence type="ECO:0000256" key="1">
    <source>
        <dbReference type="SAM" id="Phobius"/>
    </source>
</evidence>
<reference evidence="3" key="2">
    <citation type="submission" date="2015-01" db="EMBL/GenBank/DDBJ databases">
        <title>Evolutionary Origins and Diversification of the Mycorrhizal Mutualists.</title>
        <authorList>
            <consortium name="DOE Joint Genome Institute"/>
            <consortium name="Mycorrhizal Genomics Consortium"/>
            <person name="Kohler A."/>
            <person name="Kuo A."/>
            <person name="Nagy L.G."/>
            <person name="Floudas D."/>
            <person name="Copeland A."/>
            <person name="Barry K.W."/>
            <person name="Cichocki N."/>
            <person name="Veneault-Fourrey C."/>
            <person name="LaButti K."/>
            <person name="Lindquist E.A."/>
            <person name="Lipzen A."/>
            <person name="Lundell T."/>
            <person name="Morin E."/>
            <person name="Murat C."/>
            <person name="Riley R."/>
            <person name="Ohm R."/>
            <person name="Sun H."/>
            <person name="Tunlid A."/>
            <person name="Henrissat B."/>
            <person name="Grigoriev I.V."/>
            <person name="Hibbett D.S."/>
            <person name="Martin F."/>
        </authorList>
    </citation>
    <scope>NUCLEOTIDE SEQUENCE [LARGE SCALE GENOMIC DNA]</scope>
    <source>
        <strain evidence="3">Marx 270</strain>
    </source>
</reference>
<organism evidence="2 3">
    <name type="scientific">Pisolithus tinctorius Marx 270</name>
    <dbReference type="NCBI Taxonomy" id="870435"/>
    <lineage>
        <taxon>Eukaryota</taxon>
        <taxon>Fungi</taxon>
        <taxon>Dikarya</taxon>
        <taxon>Basidiomycota</taxon>
        <taxon>Agaricomycotina</taxon>
        <taxon>Agaricomycetes</taxon>
        <taxon>Agaricomycetidae</taxon>
        <taxon>Boletales</taxon>
        <taxon>Sclerodermatineae</taxon>
        <taxon>Pisolithaceae</taxon>
        <taxon>Pisolithus</taxon>
    </lineage>
</organism>
<protein>
    <submittedName>
        <fullName evidence="2">Uncharacterized protein</fullName>
    </submittedName>
</protein>
<keyword evidence="1" id="KW-1133">Transmembrane helix</keyword>
<reference evidence="2 3" key="1">
    <citation type="submission" date="2014-04" db="EMBL/GenBank/DDBJ databases">
        <authorList>
            <consortium name="DOE Joint Genome Institute"/>
            <person name="Kuo A."/>
            <person name="Kohler A."/>
            <person name="Costa M.D."/>
            <person name="Nagy L.G."/>
            <person name="Floudas D."/>
            <person name="Copeland A."/>
            <person name="Barry K.W."/>
            <person name="Cichocki N."/>
            <person name="Veneault-Fourrey C."/>
            <person name="LaButti K."/>
            <person name="Lindquist E.A."/>
            <person name="Lipzen A."/>
            <person name="Lundell T."/>
            <person name="Morin E."/>
            <person name="Murat C."/>
            <person name="Sun H."/>
            <person name="Tunlid A."/>
            <person name="Henrissat B."/>
            <person name="Grigoriev I.V."/>
            <person name="Hibbett D.S."/>
            <person name="Martin F."/>
            <person name="Nordberg H.P."/>
            <person name="Cantor M.N."/>
            <person name="Hua S.X."/>
        </authorList>
    </citation>
    <scope>NUCLEOTIDE SEQUENCE [LARGE SCALE GENOMIC DNA]</scope>
    <source>
        <strain evidence="2 3">Marx 270</strain>
    </source>
</reference>
<evidence type="ECO:0000313" key="3">
    <source>
        <dbReference type="Proteomes" id="UP000054217"/>
    </source>
</evidence>
<keyword evidence="1" id="KW-0812">Transmembrane</keyword>
<dbReference type="HOGENOM" id="CLU_1723137_0_0_1"/>
<keyword evidence="1" id="KW-0472">Membrane</keyword>
<evidence type="ECO:0000313" key="2">
    <source>
        <dbReference type="EMBL" id="KIN99803.1"/>
    </source>
</evidence>
<name>A0A0C3NXA0_PISTI</name>
<dbReference type="AlphaFoldDB" id="A0A0C3NXA0"/>